<evidence type="ECO:0000313" key="3">
    <source>
        <dbReference type="Proteomes" id="UP000516059"/>
    </source>
</evidence>
<dbReference type="Pfam" id="PF23847">
    <property type="entry name" value="DUF7211"/>
    <property type="match status" value="1"/>
</dbReference>
<organism evidence="2 3">
    <name type="scientific">Streptomyces phage Maya</name>
    <dbReference type="NCBI Taxonomy" id="2767567"/>
    <lineage>
        <taxon>Viruses</taxon>
        <taxon>Duplodnaviria</taxon>
        <taxon>Heunggongvirae</taxon>
        <taxon>Uroviricota</taxon>
        <taxon>Caudoviricetes</taxon>
        <taxon>Rimavirus</taxon>
        <taxon>Rimavirus rima</taxon>
    </lineage>
</organism>
<feature type="region of interest" description="Disordered" evidence="1">
    <location>
        <begin position="94"/>
        <end position="113"/>
    </location>
</feature>
<proteinExistence type="predicted"/>
<dbReference type="Proteomes" id="UP000516059">
    <property type="component" value="Segment"/>
</dbReference>
<feature type="region of interest" description="Disordered" evidence="1">
    <location>
        <begin position="1"/>
        <end position="59"/>
    </location>
</feature>
<protein>
    <submittedName>
        <fullName evidence="2">Uncharacterized protein</fullName>
    </submittedName>
</protein>
<reference evidence="2 3" key="1">
    <citation type="submission" date="2020-06" db="EMBL/GenBank/DDBJ databases">
        <authorList>
            <person name="Bentoski E.K."/>
            <person name="Randel H.B."/>
            <person name="Torrez E.C."/>
            <person name="Youssef A.M."/>
            <person name="Menchaca C."/>
            <person name="Maneekul J."/>
            <person name="Layton S.R."/>
            <person name="Kim T."/>
            <person name="Hughes L.E."/>
            <person name="Garlena R.A."/>
            <person name="Russell D.A."/>
            <person name="Pope W.H."/>
            <person name="Jacobs-Sera D."/>
            <person name="Hatfull G.F."/>
        </authorList>
    </citation>
    <scope>NUCLEOTIDE SEQUENCE [LARGE SCALE GENOMIC DNA]</scope>
</reference>
<name>A0A7G9UVW7_9CAUD</name>
<gene>
    <name evidence="2" type="primary">7</name>
    <name evidence="2" type="ORF">SEA_MAYA_7</name>
</gene>
<dbReference type="EMBL" id="MT684589">
    <property type="protein sequence ID" value="QNN98172.1"/>
    <property type="molecule type" value="Genomic_DNA"/>
</dbReference>
<evidence type="ECO:0000313" key="2">
    <source>
        <dbReference type="EMBL" id="QNN98172.1"/>
    </source>
</evidence>
<dbReference type="InterPro" id="IPR055635">
    <property type="entry name" value="DUF7211"/>
</dbReference>
<sequence>MDRSRPGGSSGSLSHYGVKGMKWGVRRSDAELARAGGSGGSSESRPAPKPKVSADVKAAMDAQRKIAEGGTQSLSNQELQGLLTRMNLERQYRAISSPPPGSPQKTTVDKGHDTVKKVLAYGETIEKVRKFLDTPSGKAVKTGLGTALSAGAAYATGGTSAAVAAGAGAVARGLTRDRAPSNPDRERE</sequence>
<evidence type="ECO:0000256" key="1">
    <source>
        <dbReference type="SAM" id="MobiDB-lite"/>
    </source>
</evidence>
<accession>A0A7G9UVW7</accession>